<evidence type="ECO:0000313" key="1">
    <source>
        <dbReference type="EMBL" id="MDN3492623.1"/>
    </source>
</evidence>
<name>A0ABT7ZV79_9FLAO</name>
<proteinExistence type="predicted"/>
<dbReference type="InterPro" id="IPR006336">
    <property type="entry name" value="GCS2"/>
</dbReference>
<dbReference type="EMBL" id="JASDDK010000002">
    <property type="protein sequence ID" value="MDN3492623.1"/>
    <property type="molecule type" value="Genomic_DNA"/>
</dbReference>
<dbReference type="InterPro" id="IPR050141">
    <property type="entry name" value="GCL_type2/YbdK_subfam"/>
</dbReference>
<dbReference type="Proteomes" id="UP001231197">
    <property type="component" value="Unassembled WGS sequence"/>
</dbReference>
<sequence>MAKKYHLFEVYGIELEYMLVKNDTLKVAPQVDELLTRKAGHLKADIENGDIAWSNELVAHVLELKTNGPAESIDNLSDKFHANILEINTLLQPLRIGLLGTASHPLMNPNTDTQLWKHSYSEVYALYNTIFNCKGHGWSNVQSTHINLPFYNDKEFEKLHAAIRIILPLLPGLCASSPILEGQITGFKDTRLEFYKTNQKEIPELTGLVIPERTFSKLDYYATVFEPIKHAIKPYDKNKILDQHFLNSRGAIARFDRNAIEIRLMDIQECPKADIAICALVIEVLKALVNKEFCTLQVQKQWTKEDLFIILDDAIRHGENSMIENIEFLKLFGLNISATINHIWKQMYEAVKSKLHKSHHQPIELILKEGTLATRLLKAVGNDTSEKHIVSVYRQLQDCLKTNTLFQVKNDDN</sequence>
<keyword evidence="2" id="KW-1185">Reference proteome</keyword>
<dbReference type="GO" id="GO:0016874">
    <property type="term" value="F:ligase activity"/>
    <property type="evidence" value="ECO:0007669"/>
    <property type="project" value="UniProtKB-KW"/>
</dbReference>
<dbReference type="PANTHER" id="PTHR36510:SF1">
    <property type="entry name" value="GLUTAMATE--CYSTEINE LIGASE 2-RELATED"/>
    <property type="match status" value="1"/>
</dbReference>
<dbReference type="PANTHER" id="PTHR36510">
    <property type="entry name" value="GLUTAMATE--CYSTEINE LIGASE 2-RELATED"/>
    <property type="match status" value="1"/>
</dbReference>
<organism evidence="1 2">
    <name type="scientific">Winogradskyella bathintestinalis</name>
    <dbReference type="NCBI Taxonomy" id="3035208"/>
    <lineage>
        <taxon>Bacteria</taxon>
        <taxon>Pseudomonadati</taxon>
        <taxon>Bacteroidota</taxon>
        <taxon>Flavobacteriia</taxon>
        <taxon>Flavobacteriales</taxon>
        <taxon>Flavobacteriaceae</taxon>
        <taxon>Winogradskyella</taxon>
    </lineage>
</organism>
<accession>A0ABT7ZV79</accession>
<keyword evidence="1" id="KW-0436">Ligase</keyword>
<protein>
    <submittedName>
        <fullName evidence="1">Glutamate-cysteine ligase family protein</fullName>
    </submittedName>
</protein>
<dbReference type="SUPFAM" id="SSF55931">
    <property type="entry name" value="Glutamine synthetase/guanido kinase"/>
    <property type="match status" value="1"/>
</dbReference>
<dbReference type="RefSeq" id="WP_290206316.1">
    <property type="nucleotide sequence ID" value="NZ_JASDDK010000002.1"/>
</dbReference>
<dbReference type="InterPro" id="IPR014746">
    <property type="entry name" value="Gln_synth/guanido_kin_cat_dom"/>
</dbReference>
<dbReference type="Gene3D" id="3.30.590.20">
    <property type="match status" value="1"/>
</dbReference>
<reference evidence="1 2" key="1">
    <citation type="journal article" date="2023" name="Int. J. Syst. Evol. Microbiol.">
        <title>Winogradskyella bathintestinalis sp. nov., isolated from the intestine of the deep-sea loosejaw dragonfish, Malacosteus niger.</title>
        <authorList>
            <person name="Uniacke-Lowe S."/>
            <person name="Johnson C.N."/>
            <person name="Stanton C."/>
            <person name="Hill C."/>
            <person name="Ross P."/>
        </authorList>
    </citation>
    <scope>NUCLEOTIDE SEQUENCE [LARGE SCALE GENOMIC DNA]</scope>
    <source>
        <strain evidence="1 2">APC 3343</strain>
    </source>
</reference>
<dbReference type="Pfam" id="PF04107">
    <property type="entry name" value="GCS2"/>
    <property type="match status" value="1"/>
</dbReference>
<comment type="caution">
    <text evidence="1">The sequence shown here is derived from an EMBL/GenBank/DDBJ whole genome shotgun (WGS) entry which is preliminary data.</text>
</comment>
<gene>
    <name evidence="1" type="ORF">QMA06_07815</name>
</gene>
<evidence type="ECO:0000313" key="2">
    <source>
        <dbReference type="Proteomes" id="UP001231197"/>
    </source>
</evidence>